<dbReference type="InterPro" id="IPR003593">
    <property type="entry name" value="AAA+_ATPase"/>
</dbReference>
<dbReference type="PANTHER" id="PTHR32071:SF95">
    <property type="entry name" value="DNA-BINDING TRANSCRIPTIONAL REGULATOR NTRC"/>
    <property type="match status" value="1"/>
</dbReference>
<dbReference type="PROSITE" id="PS00688">
    <property type="entry name" value="SIGMA54_INTERACT_3"/>
    <property type="match status" value="1"/>
</dbReference>
<dbReference type="EMBL" id="JAKGTI010000003">
    <property type="protein sequence ID" value="MCF4099626.1"/>
    <property type="molecule type" value="Genomic_DNA"/>
</dbReference>
<keyword evidence="12" id="KW-0804">Transcription</keyword>
<name>A0ABS9E9R6_9HYPH</name>
<comment type="function">
    <text evidence="16">Member of the two-component regulatory system NtrB/NtrC, which controls expression of the nitrogen-regulated (ntr) genes in response to nitrogen limitation. Phosphorylated NtrC binds directly to DNA and stimulates the formation of open promoter-sigma54-RNA polymerase complexes.</text>
</comment>
<dbReference type="Pfam" id="PF00072">
    <property type="entry name" value="Response_reg"/>
    <property type="match status" value="1"/>
</dbReference>
<keyword evidence="5 17" id="KW-0597">Phosphoprotein</keyword>
<keyword evidence="3" id="KW-0963">Cytoplasm</keyword>
<evidence type="ECO:0000256" key="2">
    <source>
        <dbReference type="ARBA" id="ARBA00019059"/>
    </source>
</evidence>
<evidence type="ECO:0000256" key="17">
    <source>
        <dbReference type="PROSITE-ProRule" id="PRU00169"/>
    </source>
</evidence>
<dbReference type="InterPro" id="IPR027417">
    <property type="entry name" value="P-loop_NTPase"/>
</dbReference>
<dbReference type="InterPro" id="IPR002078">
    <property type="entry name" value="Sigma_54_int"/>
</dbReference>
<dbReference type="InterPro" id="IPR002197">
    <property type="entry name" value="HTH_Fis"/>
</dbReference>
<keyword evidence="10" id="KW-0238">DNA-binding</keyword>
<evidence type="ECO:0000256" key="8">
    <source>
        <dbReference type="ARBA" id="ARBA00023012"/>
    </source>
</evidence>
<evidence type="ECO:0000259" key="19">
    <source>
        <dbReference type="PROSITE" id="PS50110"/>
    </source>
</evidence>
<comment type="caution">
    <text evidence="20">The sequence shown here is derived from an EMBL/GenBank/DDBJ whole genome shotgun (WGS) entry which is preliminary data.</text>
</comment>
<evidence type="ECO:0000256" key="13">
    <source>
        <dbReference type="ARBA" id="ARBA00023231"/>
    </source>
</evidence>
<dbReference type="SUPFAM" id="SSF46689">
    <property type="entry name" value="Homeodomain-like"/>
    <property type="match status" value="1"/>
</dbReference>
<feature type="domain" description="Response regulatory" evidence="19">
    <location>
        <begin position="3"/>
        <end position="117"/>
    </location>
</feature>
<evidence type="ECO:0000256" key="7">
    <source>
        <dbReference type="ARBA" id="ARBA00022840"/>
    </source>
</evidence>
<gene>
    <name evidence="20" type="ORF">L1I42_14115</name>
</gene>
<dbReference type="SUPFAM" id="SSF52172">
    <property type="entry name" value="CheY-like"/>
    <property type="match status" value="1"/>
</dbReference>
<proteinExistence type="predicted"/>
<evidence type="ECO:0000313" key="21">
    <source>
        <dbReference type="Proteomes" id="UP001201217"/>
    </source>
</evidence>
<dbReference type="InterPro" id="IPR025944">
    <property type="entry name" value="Sigma_54_int_dom_CS"/>
</dbReference>
<dbReference type="PRINTS" id="PR01590">
    <property type="entry name" value="HTHFIS"/>
</dbReference>
<accession>A0ABS9E9R6</accession>
<dbReference type="PROSITE" id="PS50045">
    <property type="entry name" value="SIGMA54_INTERACT_4"/>
    <property type="match status" value="1"/>
</dbReference>
<feature type="modified residue" description="4-aspartylphosphate" evidence="17">
    <location>
        <position position="52"/>
    </location>
</feature>
<keyword evidence="9" id="KW-0805">Transcription regulation</keyword>
<dbReference type="Proteomes" id="UP001201217">
    <property type="component" value="Unassembled WGS sequence"/>
</dbReference>
<keyword evidence="13" id="KW-0535">Nitrogen fixation</keyword>
<dbReference type="RefSeq" id="WP_236115313.1">
    <property type="nucleotide sequence ID" value="NZ_JAKGTI010000003.1"/>
</dbReference>
<evidence type="ECO:0000256" key="6">
    <source>
        <dbReference type="ARBA" id="ARBA00022741"/>
    </source>
</evidence>
<evidence type="ECO:0000256" key="10">
    <source>
        <dbReference type="ARBA" id="ARBA00023125"/>
    </source>
</evidence>
<keyword evidence="4" id="KW-0678">Repressor</keyword>
<comment type="subcellular location">
    <subcellularLocation>
        <location evidence="1">Cytoplasm</location>
    </subcellularLocation>
</comment>
<keyword evidence="8" id="KW-0902">Two-component regulatory system</keyword>
<keyword evidence="11" id="KW-0010">Activator</keyword>
<dbReference type="SMART" id="SM00382">
    <property type="entry name" value="AAA"/>
    <property type="match status" value="1"/>
</dbReference>
<evidence type="ECO:0000256" key="16">
    <source>
        <dbReference type="ARBA" id="ARBA00043886"/>
    </source>
</evidence>
<sequence length="484" mass="53614">MANILVIDDDPIQCRLSEEMLKTHGYEPLIAQSGAEGLDILESQNVQAVILDLVMPEMDGMTVLTKMRERGYAQPVIVQTAHPEIENIISAIRLGATDFFAKPISQERLVISLQNALKRYELENCLRTETHRHKGALSFADMAAKSPAMKKSIAHGEKAAATQIPVLIEGEAGTGRDMMARAIHHHAKRSGKPFIAINCSTMDADALEALLFGAPDQKEKTAFDKAQGGTLYLDEIGALSMELQGRLLALFTGKKLSTSPNDTAPLDVRLICATSKRLLNLTKQKQFREDLYYRLNIFPIYMPPLRDRADDIAELVSHFITKFSVAEGRRIEGCTPQTMELLRQYEWPGNVRQLENAIYRAILLAEDGILTPNEFPQIQTSLAGAEQLRAALKSMSPQAAPSHIDAAPQVTPLKSKTKPIKDRFLTEEGRINNLAQVEKELIEFALKKHNGKMSAVARTLGIGRSTLYRKLKEYGLEDAQSSAA</sequence>
<dbReference type="Gene3D" id="3.40.50.300">
    <property type="entry name" value="P-loop containing nucleotide triphosphate hydrolases"/>
    <property type="match status" value="1"/>
</dbReference>
<evidence type="ECO:0000313" key="20">
    <source>
        <dbReference type="EMBL" id="MCF4099626.1"/>
    </source>
</evidence>
<dbReference type="InterPro" id="IPR011006">
    <property type="entry name" value="CheY-like_superfamily"/>
</dbReference>
<dbReference type="InterPro" id="IPR058031">
    <property type="entry name" value="AAA_lid_NorR"/>
</dbReference>
<evidence type="ECO:0000256" key="3">
    <source>
        <dbReference type="ARBA" id="ARBA00022490"/>
    </source>
</evidence>
<evidence type="ECO:0000259" key="18">
    <source>
        <dbReference type="PROSITE" id="PS50045"/>
    </source>
</evidence>
<evidence type="ECO:0000256" key="9">
    <source>
        <dbReference type="ARBA" id="ARBA00023015"/>
    </source>
</evidence>
<protein>
    <recommendedName>
        <fullName evidence="2">DNA-binding transcriptional regulator NtrC</fullName>
    </recommendedName>
    <alternativeName>
        <fullName evidence="14">Nitrogen regulation protein NR(I)</fullName>
    </alternativeName>
    <alternativeName>
        <fullName evidence="15">Nitrogen regulator I</fullName>
    </alternativeName>
</protein>
<keyword evidence="6" id="KW-0547">Nucleotide-binding</keyword>
<evidence type="ECO:0000256" key="4">
    <source>
        <dbReference type="ARBA" id="ARBA00022491"/>
    </source>
</evidence>
<evidence type="ECO:0000256" key="1">
    <source>
        <dbReference type="ARBA" id="ARBA00004496"/>
    </source>
</evidence>
<dbReference type="CDD" id="cd00009">
    <property type="entry name" value="AAA"/>
    <property type="match status" value="1"/>
</dbReference>
<dbReference type="Gene3D" id="1.10.8.60">
    <property type="match status" value="1"/>
</dbReference>
<dbReference type="InterPro" id="IPR009057">
    <property type="entry name" value="Homeodomain-like_sf"/>
</dbReference>
<dbReference type="PROSITE" id="PS50110">
    <property type="entry name" value="RESPONSE_REGULATORY"/>
    <property type="match status" value="1"/>
</dbReference>
<keyword evidence="7" id="KW-0067">ATP-binding</keyword>
<dbReference type="Gene3D" id="1.10.10.60">
    <property type="entry name" value="Homeodomain-like"/>
    <property type="match status" value="1"/>
</dbReference>
<dbReference type="Pfam" id="PF00158">
    <property type="entry name" value="Sigma54_activat"/>
    <property type="match status" value="1"/>
</dbReference>
<dbReference type="Pfam" id="PF25601">
    <property type="entry name" value="AAA_lid_14"/>
    <property type="match status" value="1"/>
</dbReference>
<evidence type="ECO:0000256" key="11">
    <source>
        <dbReference type="ARBA" id="ARBA00023159"/>
    </source>
</evidence>
<organism evidence="20 21">
    <name type="scientific">Maritalea mediterranea</name>
    <dbReference type="NCBI Taxonomy" id="2909667"/>
    <lineage>
        <taxon>Bacteria</taxon>
        <taxon>Pseudomonadati</taxon>
        <taxon>Pseudomonadota</taxon>
        <taxon>Alphaproteobacteria</taxon>
        <taxon>Hyphomicrobiales</taxon>
        <taxon>Devosiaceae</taxon>
        <taxon>Maritalea</taxon>
    </lineage>
</organism>
<feature type="domain" description="Sigma-54 factor interaction" evidence="18">
    <location>
        <begin position="142"/>
        <end position="363"/>
    </location>
</feature>
<keyword evidence="21" id="KW-1185">Reference proteome</keyword>
<dbReference type="InterPro" id="IPR001789">
    <property type="entry name" value="Sig_transdc_resp-reg_receiver"/>
</dbReference>
<evidence type="ECO:0000256" key="14">
    <source>
        <dbReference type="ARBA" id="ARBA00029881"/>
    </source>
</evidence>
<dbReference type="SUPFAM" id="SSF52540">
    <property type="entry name" value="P-loop containing nucleoside triphosphate hydrolases"/>
    <property type="match status" value="1"/>
</dbReference>
<dbReference type="SMART" id="SM00448">
    <property type="entry name" value="REC"/>
    <property type="match status" value="1"/>
</dbReference>
<dbReference type="Pfam" id="PF02954">
    <property type="entry name" value="HTH_8"/>
    <property type="match status" value="1"/>
</dbReference>
<reference evidence="20 21" key="1">
    <citation type="submission" date="2022-01" db="EMBL/GenBank/DDBJ databases">
        <title>Maritalea mediterranea sp. nov., isolated from marine plastic residues from the Malva-rosa beach (Valencia, Spain).</title>
        <authorList>
            <person name="Vidal-Verdu A."/>
            <person name="Molina-Menor E."/>
            <person name="Pascual J."/>
            <person name="Pereto J."/>
            <person name="Porcar M."/>
        </authorList>
    </citation>
    <scope>NUCLEOTIDE SEQUENCE [LARGE SCALE GENOMIC DNA]</scope>
    <source>
        <strain evidence="20 21">P4.10X</strain>
    </source>
</reference>
<evidence type="ECO:0000256" key="15">
    <source>
        <dbReference type="ARBA" id="ARBA00031910"/>
    </source>
</evidence>
<dbReference type="Gene3D" id="3.40.50.2300">
    <property type="match status" value="1"/>
</dbReference>
<evidence type="ECO:0000256" key="12">
    <source>
        <dbReference type="ARBA" id="ARBA00023163"/>
    </source>
</evidence>
<dbReference type="PANTHER" id="PTHR32071">
    <property type="entry name" value="TRANSCRIPTIONAL REGULATORY PROTEIN"/>
    <property type="match status" value="1"/>
</dbReference>
<evidence type="ECO:0000256" key="5">
    <source>
        <dbReference type="ARBA" id="ARBA00022553"/>
    </source>
</evidence>